<dbReference type="GO" id="GO:0016829">
    <property type="term" value="F:lyase activity"/>
    <property type="evidence" value="ECO:0007669"/>
    <property type="project" value="UniProtKB-KW"/>
</dbReference>
<dbReference type="AlphaFoldDB" id="A0A2S6ITU6"/>
<accession>A0A2S6ITU6</accession>
<keyword evidence="4" id="KW-0456">Lyase</keyword>
<proteinExistence type="predicted"/>
<evidence type="ECO:0000313" key="4">
    <source>
        <dbReference type="EMBL" id="PPK97476.1"/>
    </source>
</evidence>
<feature type="signal peptide" evidence="2">
    <location>
        <begin position="1"/>
        <end position="26"/>
    </location>
</feature>
<organism evidence="4 5">
    <name type="scientific">Kineococcus xinjiangensis</name>
    <dbReference type="NCBI Taxonomy" id="512762"/>
    <lineage>
        <taxon>Bacteria</taxon>
        <taxon>Bacillati</taxon>
        <taxon>Actinomycetota</taxon>
        <taxon>Actinomycetes</taxon>
        <taxon>Kineosporiales</taxon>
        <taxon>Kineosporiaceae</taxon>
        <taxon>Kineococcus</taxon>
    </lineage>
</organism>
<dbReference type="EMBL" id="PTJD01000003">
    <property type="protein sequence ID" value="PPK97476.1"/>
    <property type="molecule type" value="Genomic_DNA"/>
</dbReference>
<feature type="domain" description="Right handed beta helix" evidence="3">
    <location>
        <begin position="134"/>
        <end position="283"/>
    </location>
</feature>
<feature type="chain" id="PRO_5015410162" evidence="2">
    <location>
        <begin position="27"/>
        <end position="358"/>
    </location>
</feature>
<dbReference type="InterPro" id="IPR012334">
    <property type="entry name" value="Pectin_lyas_fold"/>
</dbReference>
<dbReference type="Proteomes" id="UP000239485">
    <property type="component" value="Unassembled WGS sequence"/>
</dbReference>
<dbReference type="Pfam" id="PF13229">
    <property type="entry name" value="Beta_helix"/>
    <property type="match status" value="1"/>
</dbReference>
<evidence type="ECO:0000259" key="3">
    <source>
        <dbReference type="Pfam" id="PF13229"/>
    </source>
</evidence>
<evidence type="ECO:0000313" key="5">
    <source>
        <dbReference type="Proteomes" id="UP000239485"/>
    </source>
</evidence>
<dbReference type="InterPro" id="IPR006626">
    <property type="entry name" value="PbH1"/>
</dbReference>
<dbReference type="SUPFAM" id="SSF51126">
    <property type="entry name" value="Pectin lyase-like"/>
    <property type="match status" value="1"/>
</dbReference>
<keyword evidence="2" id="KW-0732">Signal</keyword>
<reference evidence="4 5" key="1">
    <citation type="submission" date="2018-02" db="EMBL/GenBank/DDBJ databases">
        <title>Genomic Encyclopedia of Archaeal and Bacterial Type Strains, Phase II (KMG-II): from individual species to whole genera.</title>
        <authorList>
            <person name="Goeker M."/>
        </authorList>
    </citation>
    <scope>NUCLEOTIDE SEQUENCE [LARGE SCALE GENOMIC DNA]</scope>
    <source>
        <strain evidence="4 5">DSM 22857</strain>
    </source>
</reference>
<evidence type="ECO:0000256" key="2">
    <source>
        <dbReference type="SAM" id="SignalP"/>
    </source>
</evidence>
<gene>
    <name evidence="4" type="ORF">CLV92_1036</name>
</gene>
<dbReference type="InterPro" id="IPR039448">
    <property type="entry name" value="Beta_helix"/>
</dbReference>
<comment type="caution">
    <text evidence="4">The sequence shown here is derived from an EMBL/GenBank/DDBJ whole genome shotgun (WGS) entry which is preliminary data.</text>
</comment>
<dbReference type="SMART" id="SM00710">
    <property type="entry name" value="PbH1"/>
    <property type="match status" value="7"/>
</dbReference>
<dbReference type="Gene3D" id="2.160.20.10">
    <property type="entry name" value="Single-stranded right-handed beta-helix, Pectin lyase-like"/>
    <property type="match status" value="1"/>
</dbReference>
<evidence type="ECO:0000256" key="1">
    <source>
        <dbReference type="SAM" id="MobiDB-lite"/>
    </source>
</evidence>
<sequence length="358" mass="37002">MRTIIKIAAAAVTLPLALLTAPAATAASPAAKQVTCGSEVQGRVVLTRDLNCTGPGLIVKTSGTTIDLNGHTLRHAGGTAEWNVPGITVGYYSDDYTRTDDVTIRNGRIEGYVYAVEAVFTERLTVEGLGTPNAISSGYSGGLTVRNSRIDGGVGLDYHGAALIEKNHLGSAGGRGGGITIRNNVFTDRGVNLYEGGDSQVTGNRFTGSGGIALGDSIRKVTVEGNSVQGALTGITLYGIWLEDIEIRNNRIRNSGWSGILVADDAQSVHDVLIEGNKVTHSGFGPYGDWEGAAPTPPGIRVAASSVEGDARDVTLRGNRVRSSAGHGIFAPGGTDGGGNRASGSKVQPDCVGVTCRR</sequence>
<dbReference type="InterPro" id="IPR011050">
    <property type="entry name" value="Pectin_lyase_fold/virulence"/>
</dbReference>
<name>A0A2S6ITU6_9ACTN</name>
<protein>
    <submittedName>
        <fullName evidence="4">Parallel beta helix pectate lyase-like protein</fullName>
    </submittedName>
</protein>
<dbReference type="OrthoDB" id="4824168at2"/>
<feature type="region of interest" description="Disordered" evidence="1">
    <location>
        <begin position="325"/>
        <end position="349"/>
    </location>
</feature>
<dbReference type="RefSeq" id="WP_104431691.1">
    <property type="nucleotide sequence ID" value="NZ_PTJD01000003.1"/>
</dbReference>
<keyword evidence="5" id="KW-1185">Reference proteome</keyword>